<feature type="chain" id="PRO_5034240910" evidence="1">
    <location>
        <begin position="37"/>
        <end position="119"/>
    </location>
</feature>
<gene>
    <name evidence="2" type="ORF">MVEN_02318800</name>
</gene>
<name>A0A8H6X502_9AGAR</name>
<protein>
    <submittedName>
        <fullName evidence="2">Secreted protein</fullName>
    </submittedName>
</protein>
<sequence>MKLPTYCSTALPAIVFLLQSLRAGAIDLLIFDPVDAYVECQPVLFSWSGALPPYDMGILGTRIETLPATNATSLTWVVDFPAGTVVRAAVRSLNTSSITFASIPALTVIAGNDSSCLSS</sequence>
<reference evidence="2" key="1">
    <citation type="submission" date="2020-05" db="EMBL/GenBank/DDBJ databases">
        <title>Mycena genomes resolve the evolution of fungal bioluminescence.</title>
        <authorList>
            <person name="Tsai I.J."/>
        </authorList>
    </citation>
    <scope>NUCLEOTIDE SEQUENCE</scope>
    <source>
        <strain evidence="2">CCC161011</strain>
    </source>
</reference>
<comment type="caution">
    <text evidence="2">The sequence shown here is derived from an EMBL/GenBank/DDBJ whole genome shotgun (WGS) entry which is preliminary data.</text>
</comment>
<evidence type="ECO:0000256" key="1">
    <source>
        <dbReference type="SAM" id="SignalP"/>
    </source>
</evidence>
<organism evidence="2 3">
    <name type="scientific">Mycena venus</name>
    <dbReference type="NCBI Taxonomy" id="2733690"/>
    <lineage>
        <taxon>Eukaryota</taxon>
        <taxon>Fungi</taxon>
        <taxon>Dikarya</taxon>
        <taxon>Basidiomycota</taxon>
        <taxon>Agaricomycotina</taxon>
        <taxon>Agaricomycetes</taxon>
        <taxon>Agaricomycetidae</taxon>
        <taxon>Agaricales</taxon>
        <taxon>Marasmiineae</taxon>
        <taxon>Mycenaceae</taxon>
        <taxon>Mycena</taxon>
    </lineage>
</organism>
<keyword evidence="3" id="KW-1185">Reference proteome</keyword>
<evidence type="ECO:0000313" key="3">
    <source>
        <dbReference type="Proteomes" id="UP000620124"/>
    </source>
</evidence>
<evidence type="ECO:0000313" key="2">
    <source>
        <dbReference type="EMBL" id="KAF7334129.1"/>
    </source>
</evidence>
<keyword evidence="1" id="KW-0732">Signal</keyword>
<dbReference type="AlphaFoldDB" id="A0A8H6X502"/>
<dbReference type="EMBL" id="JACAZI010000027">
    <property type="protein sequence ID" value="KAF7334129.1"/>
    <property type="molecule type" value="Genomic_DNA"/>
</dbReference>
<feature type="signal peptide" evidence="1">
    <location>
        <begin position="1"/>
        <end position="36"/>
    </location>
</feature>
<dbReference type="OrthoDB" id="3362246at2759"/>
<accession>A0A8H6X502</accession>
<proteinExistence type="predicted"/>
<dbReference type="Proteomes" id="UP000620124">
    <property type="component" value="Unassembled WGS sequence"/>
</dbReference>